<dbReference type="GO" id="GO:1990481">
    <property type="term" value="P:mRNA pseudouridine synthesis"/>
    <property type="evidence" value="ECO:0007669"/>
    <property type="project" value="TreeGrafter"/>
</dbReference>
<protein>
    <submittedName>
        <fullName evidence="3">Pseudouridine synthase</fullName>
    </submittedName>
</protein>
<evidence type="ECO:0000256" key="2">
    <source>
        <dbReference type="SAM" id="MobiDB-lite"/>
    </source>
</evidence>
<dbReference type="Gene3D" id="3.30.70.660">
    <property type="entry name" value="Pseudouridine synthase I, catalytic domain, C-terminal subdomain"/>
    <property type="match status" value="2"/>
</dbReference>
<feature type="compositionally biased region" description="Low complexity" evidence="2">
    <location>
        <begin position="510"/>
        <end position="519"/>
    </location>
</feature>
<gene>
    <name evidence="3" type="ORF">B0H16DRAFT_1728035</name>
</gene>
<dbReference type="InterPro" id="IPR020095">
    <property type="entry name" value="PsdUridine_synth_TruA_C"/>
</dbReference>
<feature type="region of interest" description="Disordered" evidence="2">
    <location>
        <begin position="509"/>
        <end position="534"/>
    </location>
</feature>
<dbReference type="GO" id="GO:0009982">
    <property type="term" value="F:pseudouridine synthase activity"/>
    <property type="evidence" value="ECO:0007669"/>
    <property type="project" value="InterPro"/>
</dbReference>
<dbReference type="InterPro" id="IPR001406">
    <property type="entry name" value="PsdUridine_synth_TruA"/>
</dbReference>
<evidence type="ECO:0000313" key="4">
    <source>
        <dbReference type="Proteomes" id="UP001215598"/>
    </source>
</evidence>
<keyword evidence="1" id="KW-0413">Isomerase</keyword>
<dbReference type="GO" id="GO:0031119">
    <property type="term" value="P:tRNA pseudouridine synthesis"/>
    <property type="evidence" value="ECO:0007669"/>
    <property type="project" value="UniProtKB-ARBA"/>
</dbReference>
<feature type="compositionally biased region" description="Acidic residues" evidence="2">
    <location>
        <begin position="520"/>
        <end position="534"/>
    </location>
</feature>
<dbReference type="EMBL" id="JARKIB010000093">
    <property type="protein sequence ID" value="KAJ7742876.1"/>
    <property type="molecule type" value="Genomic_DNA"/>
</dbReference>
<reference evidence="3" key="1">
    <citation type="submission" date="2023-03" db="EMBL/GenBank/DDBJ databases">
        <title>Massive genome expansion in bonnet fungi (Mycena s.s.) driven by repeated elements and novel gene families across ecological guilds.</title>
        <authorList>
            <consortium name="Lawrence Berkeley National Laboratory"/>
            <person name="Harder C.B."/>
            <person name="Miyauchi S."/>
            <person name="Viragh M."/>
            <person name="Kuo A."/>
            <person name="Thoen E."/>
            <person name="Andreopoulos B."/>
            <person name="Lu D."/>
            <person name="Skrede I."/>
            <person name="Drula E."/>
            <person name="Henrissat B."/>
            <person name="Morin E."/>
            <person name="Kohler A."/>
            <person name="Barry K."/>
            <person name="LaButti K."/>
            <person name="Morin E."/>
            <person name="Salamov A."/>
            <person name="Lipzen A."/>
            <person name="Mereny Z."/>
            <person name="Hegedus B."/>
            <person name="Baldrian P."/>
            <person name="Stursova M."/>
            <person name="Weitz H."/>
            <person name="Taylor A."/>
            <person name="Grigoriev I.V."/>
            <person name="Nagy L.G."/>
            <person name="Martin F."/>
            <person name="Kauserud H."/>
        </authorList>
    </citation>
    <scope>NUCLEOTIDE SEQUENCE</scope>
    <source>
        <strain evidence="3">CBHHK182m</strain>
    </source>
</reference>
<evidence type="ECO:0000256" key="1">
    <source>
        <dbReference type="ARBA" id="ARBA00023235"/>
    </source>
</evidence>
<evidence type="ECO:0000313" key="3">
    <source>
        <dbReference type="EMBL" id="KAJ7742876.1"/>
    </source>
</evidence>
<dbReference type="PANTHER" id="PTHR11142">
    <property type="entry name" value="PSEUDOURIDYLATE SYNTHASE"/>
    <property type="match status" value="1"/>
</dbReference>
<name>A0AAD7N2J5_9AGAR</name>
<dbReference type="PANTHER" id="PTHR11142:SF4">
    <property type="entry name" value="PSEUDOURIDYLATE SYNTHASE 1 HOMOLOG"/>
    <property type="match status" value="1"/>
</dbReference>
<dbReference type="Gene3D" id="3.30.70.580">
    <property type="entry name" value="Pseudouridine synthase I, catalytic domain, N-terminal subdomain"/>
    <property type="match status" value="1"/>
</dbReference>
<proteinExistence type="predicted"/>
<comment type="caution">
    <text evidence="3">The sequence shown here is derived from an EMBL/GenBank/DDBJ whole genome shotgun (WGS) entry which is preliminary data.</text>
</comment>
<feature type="region of interest" description="Disordered" evidence="2">
    <location>
        <begin position="1"/>
        <end position="129"/>
    </location>
</feature>
<dbReference type="InterPro" id="IPR020094">
    <property type="entry name" value="TruA/RsuA/RluB/E/F_N"/>
</dbReference>
<sequence length="534" mass="57989">MDTSAVAKRPHEDGDETPGSKRVKGSEDTAMPDVQPGEQTASTSAPEAGPSSIPAEKSGEKAKNKRRDASGFPKSRKGKEKDMKNAGRRKRQTRNDEALEQGAGDPDARPSGEPKAPRLPKRIQPGGNTIENTLFDAMVRAGAVSEDNADDPVKVNFARSARTDAGVHAAGNVVSLKMITQVPGVPDMTARINEELPPGIRLWELCDSRKYTYFFPSYLLLPPKPTSALYRVLTEHAASLSLPSPIEGHSFWADVGDAADAADASGTAPTADADAQAADMQRKRAWRVSVTQMEQLRAGAQKYVATHNFHNFTVDGVFADRSFQRIMKDIVIADPVVYGETEWISVLFHWTELYDASGTRLLYGPRAIMIPKMPALGLLLEQPIFDSYNTKIGYANAKLPASAPPNEGAPHPDFRVPIDFSAHRDQMEAFKERYIYDNMRMVEERDGLFDAWIRMVDAYAGTDLLYLNPKGTIPPAAVISNRNSRGRKGAFVEEKLFNATSFPVPGQVDAAAGAAAQEGDAGEEESGGGVETEG</sequence>
<dbReference type="InterPro" id="IPR020103">
    <property type="entry name" value="PsdUridine_synth_cat_dom_sf"/>
</dbReference>
<dbReference type="GO" id="GO:0003723">
    <property type="term" value="F:RNA binding"/>
    <property type="evidence" value="ECO:0007669"/>
    <property type="project" value="InterPro"/>
</dbReference>
<accession>A0AAD7N2J5</accession>
<dbReference type="AlphaFoldDB" id="A0AAD7N2J5"/>
<dbReference type="GO" id="GO:0005634">
    <property type="term" value="C:nucleus"/>
    <property type="evidence" value="ECO:0007669"/>
    <property type="project" value="TreeGrafter"/>
</dbReference>
<feature type="compositionally biased region" description="Basic and acidic residues" evidence="2">
    <location>
        <begin position="106"/>
        <end position="116"/>
    </location>
</feature>
<dbReference type="SUPFAM" id="SSF55120">
    <property type="entry name" value="Pseudouridine synthase"/>
    <property type="match status" value="1"/>
</dbReference>
<organism evidence="3 4">
    <name type="scientific">Mycena metata</name>
    <dbReference type="NCBI Taxonomy" id="1033252"/>
    <lineage>
        <taxon>Eukaryota</taxon>
        <taxon>Fungi</taxon>
        <taxon>Dikarya</taxon>
        <taxon>Basidiomycota</taxon>
        <taxon>Agaricomycotina</taxon>
        <taxon>Agaricomycetes</taxon>
        <taxon>Agaricomycetidae</taxon>
        <taxon>Agaricales</taxon>
        <taxon>Marasmiineae</taxon>
        <taxon>Mycenaceae</taxon>
        <taxon>Mycena</taxon>
    </lineage>
</organism>
<dbReference type="Proteomes" id="UP001215598">
    <property type="component" value="Unassembled WGS sequence"/>
</dbReference>
<keyword evidence="4" id="KW-1185">Reference proteome</keyword>